<gene>
    <name evidence="3" type="ORF">Cbre_JD10.004</name>
</gene>
<sequence length="78" mass="8759">MGKGKKKKRSRDTEKEEASGDNDGKAAHQRPNCCDTLMLALVCFFFVLVIAISIPLLMTAAEKMDIEFISKRLKTLKK</sequence>
<keyword evidence="2" id="KW-0812">Transmembrane</keyword>
<feature type="compositionally biased region" description="Basic and acidic residues" evidence="1">
    <location>
        <begin position="11"/>
        <end position="26"/>
    </location>
</feature>
<dbReference type="EMBL" id="FJ362362">
    <property type="protein sequence ID" value="ACI49072.1"/>
    <property type="molecule type" value="Genomic_DNA"/>
</dbReference>
<keyword evidence="2" id="KW-0472">Membrane</keyword>
<dbReference type="HOGENOM" id="CLU_197775_0_0_1"/>
<dbReference type="AlphaFoldDB" id="B6VBH9"/>
<feature type="region of interest" description="Disordered" evidence="1">
    <location>
        <begin position="1"/>
        <end position="29"/>
    </location>
</feature>
<feature type="transmembrane region" description="Helical" evidence="2">
    <location>
        <begin position="37"/>
        <end position="58"/>
    </location>
</feature>
<reference evidence="3" key="1">
    <citation type="journal article" date="2008" name="Genome Res.">
        <title>Multigenome DNA sequence conservation identifies Hox cis-regulatory elements.</title>
        <authorList>
            <person name="Kuntz S.G."/>
            <person name="Schwarz E.M."/>
            <person name="DeModena J.A."/>
            <person name="De Buysscher T."/>
            <person name="Trout D."/>
            <person name="Shizuya H."/>
            <person name="Sternberg P.W."/>
            <person name="Wold B.J."/>
        </authorList>
    </citation>
    <scope>NUCLEOTIDE SEQUENCE</scope>
    <source>
        <strain evidence="3">CB5161</strain>
    </source>
</reference>
<evidence type="ECO:0000256" key="1">
    <source>
        <dbReference type="SAM" id="MobiDB-lite"/>
    </source>
</evidence>
<evidence type="ECO:0000313" key="3">
    <source>
        <dbReference type="EMBL" id="ACI49072.1"/>
    </source>
</evidence>
<accession>B6VBH9</accession>
<organism evidence="3">
    <name type="scientific">Caenorhabditis brenneri</name>
    <name type="common">Nematode worm</name>
    <dbReference type="NCBI Taxonomy" id="135651"/>
    <lineage>
        <taxon>Eukaryota</taxon>
        <taxon>Metazoa</taxon>
        <taxon>Ecdysozoa</taxon>
        <taxon>Nematoda</taxon>
        <taxon>Chromadorea</taxon>
        <taxon>Rhabditida</taxon>
        <taxon>Rhabditina</taxon>
        <taxon>Rhabditomorpha</taxon>
        <taxon>Rhabditoidea</taxon>
        <taxon>Rhabditidae</taxon>
        <taxon>Peloderinae</taxon>
        <taxon>Caenorhabditis</taxon>
    </lineage>
</organism>
<proteinExistence type="predicted"/>
<evidence type="ECO:0000256" key="2">
    <source>
        <dbReference type="SAM" id="Phobius"/>
    </source>
</evidence>
<keyword evidence="2" id="KW-1133">Transmembrane helix</keyword>
<feature type="compositionally biased region" description="Basic residues" evidence="1">
    <location>
        <begin position="1"/>
        <end position="10"/>
    </location>
</feature>
<name>B6VBH9_CAEBE</name>
<protein>
    <submittedName>
        <fullName evidence="3">Uncharacterized protein</fullName>
    </submittedName>
</protein>